<sequence>MKIEKQFKSPLYKFVIYESIETTRQRLQQVFDRTFGQVMWDIRFNIQGQFIDQEKSIFKIRQAGGIATTGGGIKFMGKISPIDDSTTEITLTPKNQVVTIPFWIFPLFVAGIICYSFVTSKEPASIKNVVLSAGALLGIYFSFKFLFKFSEVKSLGLLEDFEKVFTSEKK</sequence>
<keyword evidence="3" id="KW-1185">Reference proteome</keyword>
<feature type="transmembrane region" description="Helical" evidence="1">
    <location>
        <begin position="97"/>
        <end position="118"/>
    </location>
</feature>
<dbReference type="EMBL" id="RQJO01000016">
    <property type="protein sequence ID" value="RRA97942.1"/>
    <property type="molecule type" value="Genomic_DNA"/>
</dbReference>
<gene>
    <name evidence="2" type="ORF">EHT25_30150</name>
</gene>
<keyword evidence="1" id="KW-0812">Transmembrane</keyword>
<evidence type="ECO:0000256" key="1">
    <source>
        <dbReference type="SAM" id="Phobius"/>
    </source>
</evidence>
<evidence type="ECO:0000313" key="3">
    <source>
        <dbReference type="Proteomes" id="UP000271925"/>
    </source>
</evidence>
<comment type="caution">
    <text evidence="2">The sequence shown here is derived from an EMBL/GenBank/DDBJ whole genome shotgun (WGS) entry which is preliminary data.</text>
</comment>
<organism evidence="2 3">
    <name type="scientific">Larkinella rosea</name>
    <dbReference type="NCBI Taxonomy" id="2025312"/>
    <lineage>
        <taxon>Bacteria</taxon>
        <taxon>Pseudomonadati</taxon>
        <taxon>Bacteroidota</taxon>
        <taxon>Cytophagia</taxon>
        <taxon>Cytophagales</taxon>
        <taxon>Spirosomataceae</taxon>
        <taxon>Larkinella</taxon>
    </lineage>
</organism>
<keyword evidence="1" id="KW-0472">Membrane</keyword>
<dbReference type="RefSeq" id="WP_124879181.1">
    <property type="nucleotide sequence ID" value="NZ_RQJO01000016.1"/>
</dbReference>
<dbReference type="AlphaFoldDB" id="A0A3P1BB18"/>
<dbReference type="OrthoDB" id="9848659at2"/>
<protein>
    <submittedName>
        <fullName evidence="2">Uncharacterized protein</fullName>
    </submittedName>
</protein>
<feature type="transmembrane region" description="Helical" evidence="1">
    <location>
        <begin position="130"/>
        <end position="147"/>
    </location>
</feature>
<proteinExistence type="predicted"/>
<name>A0A3P1BB18_9BACT</name>
<dbReference type="Proteomes" id="UP000271925">
    <property type="component" value="Unassembled WGS sequence"/>
</dbReference>
<accession>A0A3P1BB18</accession>
<reference evidence="2 3" key="1">
    <citation type="submission" date="2018-11" db="EMBL/GenBank/DDBJ databases">
        <authorList>
            <person name="Zhou Z."/>
            <person name="Wang G."/>
        </authorList>
    </citation>
    <scope>NUCLEOTIDE SEQUENCE [LARGE SCALE GENOMIC DNA]</scope>
    <source>
        <strain evidence="2 3">KCTC52004</strain>
    </source>
</reference>
<keyword evidence="1" id="KW-1133">Transmembrane helix</keyword>
<evidence type="ECO:0000313" key="2">
    <source>
        <dbReference type="EMBL" id="RRA97942.1"/>
    </source>
</evidence>